<dbReference type="InterPro" id="IPR029068">
    <property type="entry name" value="Glyas_Bleomycin-R_OHBP_Dase"/>
</dbReference>
<dbReference type="PANTHER" id="PTHR35908">
    <property type="entry name" value="HYPOTHETICAL FUSION PROTEIN"/>
    <property type="match status" value="1"/>
</dbReference>
<evidence type="ECO:0000259" key="1">
    <source>
        <dbReference type="PROSITE" id="PS51819"/>
    </source>
</evidence>
<evidence type="ECO:0000313" key="3">
    <source>
        <dbReference type="Proteomes" id="UP000077381"/>
    </source>
</evidence>
<dbReference type="InterPro" id="IPR037523">
    <property type="entry name" value="VOC_core"/>
</dbReference>
<name>A0A177HI77_9ACTN</name>
<dbReference type="STRING" id="1716141.STSP_60130"/>
<dbReference type="OrthoDB" id="1645442at2"/>
<proteinExistence type="predicted"/>
<gene>
    <name evidence="2" type="ORF">STSP_60130</name>
</gene>
<sequence length="131" mass="14346">MSEHVGSVGSVQCVVLDCPDPRALARFYSGLLGGEVDRPDPRWSLEDEWSTLHTPSGLVLAFQGVGDYRPPRWPDPSAPQQFHLDIGVHDLDAAEARALELGAVSLDDRGGARSWRVYADPVGHPFCLVRE</sequence>
<dbReference type="SUPFAM" id="SSF54593">
    <property type="entry name" value="Glyoxalase/Bleomycin resistance protein/Dihydroxybiphenyl dioxygenase"/>
    <property type="match status" value="1"/>
</dbReference>
<dbReference type="PANTHER" id="PTHR35908:SF1">
    <property type="entry name" value="CONSERVED PROTEIN"/>
    <property type="match status" value="1"/>
</dbReference>
<feature type="domain" description="VOC" evidence="1">
    <location>
        <begin position="10"/>
        <end position="131"/>
    </location>
</feature>
<dbReference type="AlphaFoldDB" id="A0A177HI77"/>
<evidence type="ECO:0000313" key="2">
    <source>
        <dbReference type="EMBL" id="OAH10662.1"/>
    </source>
</evidence>
<dbReference type="Pfam" id="PF18029">
    <property type="entry name" value="Glyoxalase_6"/>
    <property type="match status" value="1"/>
</dbReference>
<organism evidence="2 3">
    <name type="scientific">Streptomyces jeddahensis</name>
    <dbReference type="NCBI Taxonomy" id="1716141"/>
    <lineage>
        <taxon>Bacteria</taxon>
        <taxon>Bacillati</taxon>
        <taxon>Actinomycetota</taxon>
        <taxon>Actinomycetes</taxon>
        <taxon>Kitasatosporales</taxon>
        <taxon>Streptomycetaceae</taxon>
        <taxon>Streptomyces</taxon>
    </lineage>
</organism>
<dbReference type="CDD" id="cd06587">
    <property type="entry name" value="VOC"/>
    <property type="match status" value="1"/>
</dbReference>
<dbReference type="PROSITE" id="PS51819">
    <property type="entry name" value="VOC"/>
    <property type="match status" value="1"/>
</dbReference>
<reference evidence="2 3" key="1">
    <citation type="submission" date="2015-12" db="EMBL/GenBank/DDBJ databases">
        <title>Genome sequence of Streptomyces sp. G25.</title>
        <authorList>
            <person name="Poehlein A."/>
            <person name="Roettig A."/>
            <person name="Hiessl S."/>
            <person name="Hauschild P."/>
            <person name="Schauer J."/>
            <person name="Madkour M.H."/>
            <person name="Al-Ansari A.M."/>
            <person name="Almakishah N.H."/>
            <person name="Steinbuechel A."/>
            <person name="Daniel R."/>
        </authorList>
    </citation>
    <scope>NUCLEOTIDE SEQUENCE [LARGE SCALE GENOMIC DNA]</scope>
    <source>
        <strain evidence="3">G25(2015)</strain>
    </source>
</reference>
<dbReference type="InterPro" id="IPR041581">
    <property type="entry name" value="Glyoxalase_6"/>
</dbReference>
<accession>A0A177HI77</accession>
<protein>
    <submittedName>
        <fullName evidence="2">Glyoxalase-like domain protein</fullName>
    </submittedName>
</protein>
<comment type="caution">
    <text evidence="2">The sequence shown here is derived from an EMBL/GenBank/DDBJ whole genome shotgun (WGS) entry which is preliminary data.</text>
</comment>
<dbReference type="RefSeq" id="WP_067284046.1">
    <property type="nucleotide sequence ID" value="NZ_LOHS01000127.1"/>
</dbReference>
<dbReference type="Proteomes" id="UP000077381">
    <property type="component" value="Unassembled WGS sequence"/>
</dbReference>
<dbReference type="PATRIC" id="fig|1716141.3.peg.6326"/>
<keyword evidence="3" id="KW-1185">Reference proteome</keyword>
<dbReference type="Gene3D" id="3.10.180.10">
    <property type="entry name" value="2,3-Dihydroxybiphenyl 1,2-Dioxygenase, domain 1"/>
    <property type="match status" value="1"/>
</dbReference>
<dbReference type="EMBL" id="LOHS01000127">
    <property type="protein sequence ID" value="OAH10662.1"/>
    <property type="molecule type" value="Genomic_DNA"/>
</dbReference>